<accession>A0A3S4EZN4</accession>
<dbReference type="Pfam" id="PF03992">
    <property type="entry name" value="ABM"/>
    <property type="match status" value="1"/>
</dbReference>
<dbReference type="AlphaFoldDB" id="A0A3S4EZN4"/>
<sequence length="55" mass="6226">MSFQTLAPDSIVMIEQWESVAHLEAHLQTPHMKAYSDAVKDDVLEMNIRILESGV</sequence>
<feature type="domain" description="ABM" evidence="1">
    <location>
        <begin position="1"/>
        <end position="51"/>
    </location>
</feature>
<organism evidence="2 3">
    <name type="scientific">Salmonella enterica I</name>
    <dbReference type="NCBI Taxonomy" id="59201"/>
    <lineage>
        <taxon>Bacteria</taxon>
        <taxon>Pseudomonadati</taxon>
        <taxon>Pseudomonadota</taxon>
        <taxon>Gammaproteobacteria</taxon>
        <taxon>Enterobacterales</taxon>
        <taxon>Enterobacteriaceae</taxon>
        <taxon>Salmonella</taxon>
    </lineage>
</organism>
<dbReference type="InterPro" id="IPR011008">
    <property type="entry name" value="Dimeric_a/b-barrel"/>
</dbReference>
<protein>
    <submittedName>
        <fullName evidence="2">Quinol monooxygenase</fullName>
        <ecNumber evidence="2">1.-.-.-</ecNumber>
    </submittedName>
</protein>
<dbReference type="EC" id="1.-.-.-" evidence="2"/>
<dbReference type="SUPFAM" id="SSF54909">
    <property type="entry name" value="Dimeric alpha+beta barrel"/>
    <property type="match status" value="1"/>
</dbReference>
<evidence type="ECO:0000313" key="2">
    <source>
        <dbReference type="EMBL" id="VEA32031.1"/>
    </source>
</evidence>
<evidence type="ECO:0000313" key="3">
    <source>
        <dbReference type="Proteomes" id="UP000273655"/>
    </source>
</evidence>
<name>A0A3S4EZN4_SALET</name>
<evidence type="ECO:0000259" key="1">
    <source>
        <dbReference type="PROSITE" id="PS51725"/>
    </source>
</evidence>
<reference evidence="2 3" key="1">
    <citation type="submission" date="2018-12" db="EMBL/GenBank/DDBJ databases">
        <authorList>
            <consortium name="Pathogen Informatics"/>
        </authorList>
    </citation>
    <scope>NUCLEOTIDE SEQUENCE [LARGE SCALE GENOMIC DNA]</scope>
    <source>
        <strain evidence="2 3">NCTC8271</strain>
    </source>
</reference>
<keyword evidence="2" id="KW-0503">Monooxygenase</keyword>
<dbReference type="EMBL" id="LR134148">
    <property type="protein sequence ID" value="VEA32031.1"/>
    <property type="molecule type" value="Genomic_DNA"/>
</dbReference>
<gene>
    <name evidence="2" type="primary">ygiN_1</name>
    <name evidence="2" type="ORF">NCTC8271_00899</name>
</gene>
<dbReference type="Proteomes" id="UP000273655">
    <property type="component" value="Chromosome 1"/>
</dbReference>
<dbReference type="Gene3D" id="3.30.70.100">
    <property type="match status" value="1"/>
</dbReference>
<dbReference type="PROSITE" id="PS51725">
    <property type="entry name" value="ABM"/>
    <property type="match status" value="1"/>
</dbReference>
<dbReference type="GO" id="GO:0004497">
    <property type="term" value="F:monooxygenase activity"/>
    <property type="evidence" value="ECO:0007669"/>
    <property type="project" value="UniProtKB-KW"/>
</dbReference>
<keyword evidence="2" id="KW-0560">Oxidoreductase</keyword>
<dbReference type="InterPro" id="IPR007138">
    <property type="entry name" value="ABM_dom"/>
</dbReference>
<proteinExistence type="predicted"/>